<dbReference type="PhylomeDB" id="A0A0W0CYG2"/>
<sequence length="440" mass="50856">MSYNQVTPIALGQRSKRKIVPKAEPKDDKKIEVQANKGKNVLKKPPVANTNSVVNPAVSVFPQPNKVRPSRIAQKGPTKQNNTNGSNRTNKKLKSNEGKVRHPNNNRTNSSGGLSETERRRKRAERFSKANNTISKNELEHEDNFSDLNSIGTKSHIFNKDQRIVGRCQKLEKSYLRLTSEPNPEMIRPPEVLEKALEMLMEKYKNKEVNYTYLCDQFKSIRQDLRVQMIEDSFTMTVYQEHARIALENDDLGEFNQCQSRLMVLYDNTTIKRTHREEFTVYLILYYVLMQDYSAIDALKLELIRERGRSIKNAGIALAFEIAETRLVGNYHKFMKLCASLKGLGQKLIKAFMDQEILKTLVTICRSYNQVNLVFLTKELEFETADETIQYLKRKNLGNYIVTKNLNMPNEFKYLDTKACRIEVIQAYAKLKKVDIKGQK</sequence>
<comment type="caution">
    <text evidence="2">The sequence shown here is derived from an EMBL/GenBank/DDBJ whole genome shotgun (WGS) entry which is preliminary data.</text>
</comment>
<protein>
    <submittedName>
        <fullName evidence="2">Protein THP3</fullName>
    </submittedName>
</protein>
<name>A0A0W0CYG2_CANGB</name>
<dbReference type="PANTHER" id="PTHR12436">
    <property type="entry name" value="80 KDA MCM3-ASSOCIATED PROTEIN"/>
    <property type="match status" value="1"/>
</dbReference>
<dbReference type="GO" id="GO:0000398">
    <property type="term" value="P:mRNA splicing, via spliceosome"/>
    <property type="evidence" value="ECO:0007669"/>
    <property type="project" value="EnsemblFungi"/>
</dbReference>
<feature type="compositionally biased region" description="Basic and acidic residues" evidence="1">
    <location>
        <begin position="21"/>
        <end position="32"/>
    </location>
</feature>
<dbReference type="AlphaFoldDB" id="A0A0W0CYG2"/>
<dbReference type="InterPro" id="IPR045107">
    <property type="entry name" value="SAC3/GANP/THP3"/>
</dbReference>
<reference evidence="2 3" key="1">
    <citation type="submission" date="2015-10" db="EMBL/GenBank/DDBJ databases">
        <title>Draft genomes sequences of Candida glabrata isolates 1A, 1B, 2A, 2B, 3A and 3B.</title>
        <authorList>
            <person name="Haavelsrud O.E."/>
            <person name="Gaustad P."/>
        </authorList>
    </citation>
    <scope>NUCLEOTIDE SEQUENCE [LARGE SCALE GENOMIC DNA]</scope>
    <source>
        <strain evidence="2">910700640</strain>
    </source>
</reference>
<evidence type="ECO:0000256" key="1">
    <source>
        <dbReference type="SAM" id="MobiDB-lite"/>
    </source>
</evidence>
<gene>
    <name evidence="2" type="ORF">AO440_002268</name>
</gene>
<dbReference type="PANTHER" id="PTHR12436:SF4">
    <property type="entry name" value="LEUKOCYTE RECEPTOR CLUSTER MEMBER 8"/>
    <property type="match status" value="1"/>
</dbReference>
<dbReference type="VEuPathDB" id="FungiDB:B1J91_H08690g"/>
<dbReference type="Pfam" id="PF03399">
    <property type="entry name" value="SAC3_GANP"/>
    <property type="match status" value="1"/>
</dbReference>
<dbReference type="InterPro" id="IPR000717">
    <property type="entry name" value="PCI_dom"/>
</dbReference>
<dbReference type="PROSITE" id="PS50250">
    <property type="entry name" value="PCI"/>
    <property type="match status" value="1"/>
</dbReference>
<dbReference type="OMA" id="RETMNFK"/>
<feature type="compositionally biased region" description="Polar residues" evidence="1">
    <location>
        <begin position="77"/>
        <end position="88"/>
    </location>
</feature>
<feature type="compositionally biased region" description="Polar residues" evidence="1">
    <location>
        <begin position="103"/>
        <end position="114"/>
    </location>
</feature>
<dbReference type="GO" id="GO:0005634">
    <property type="term" value="C:nucleus"/>
    <property type="evidence" value="ECO:0007669"/>
    <property type="project" value="TreeGrafter"/>
</dbReference>
<dbReference type="EMBL" id="LLZZ01000116">
    <property type="protein sequence ID" value="KTB04588.1"/>
    <property type="molecule type" value="Genomic_DNA"/>
</dbReference>
<feature type="region of interest" description="Disordered" evidence="1">
    <location>
        <begin position="1"/>
        <end position="135"/>
    </location>
</feature>
<dbReference type="VEuPathDB" id="FungiDB:GWK60_H08657"/>
<evidence type="ECO:0000313" key="2">
    <source>
        <dbReference type="EMBL" id="KTB04588.1"/>
    </source>
</evidence>
<organism evidence="2 3">
    <name type="scientific">Candida glabrata</name>
    <name type="common">Yeast</name>
    <name type="synonym">Torulopsis glabrata</name>
    <dbReference type="NCBI Taxonomy" id="5478"/>
    <lineage>
        <taxon>Eukaryota</taxon>
        <taxon>Fungi</taxon>
        <taxon>Dikarya</taxon>
        <taxon>Ascomycota</taxon>
        <taxon>Saccharomycotina</taxon>
        <taxon>Saccharomycetes</taxon>
        <taxon>Saccharomycetales</taxon>
        <taxon>Saccharomycetaceae</taxon>
        <taxon>Nakaseomyces</taxon>
    </lineage>
</organism>
<dbReference type="InterPro" id="IPR005062">
    <property type="entry name" value="SAC3/GANP/THP3_conserved"/>
</dbReference>
<dbReference type="OrthoDB" id="199574at2759"/>
<dbReference type="GO" id="GO:0000791">
    <property type="term" value="C:euchromatin"/>
    <property type="evidence" value="ECO:0007669"/>
    <property type="project" value="EnsemblFungi"/>
</dbReference>
<evidence type="ECO:0000313" key="3">
    <source>
        <dbReference type="Proteomes" id="UP000054886"/>
    </source>
</evidence>
<accession>A0A0W0CYG2</accession>
<dbReference type="VEuPathDB" id="FungiDB:CAGL0H08690g"/>
<dbReference type="VEuPathDB" id="FungiDB:GVI51_H08591"/>
<dbReference type="Gene3D" id="1.25.40.990">
    <property type="match status" value="1"/>
</dbReference>
<proteinExistence type="predicted"/>
<dbReference type="Proteomes" id="UP000054886">
    <property type="component" value="Unassembled WGS sequence"/>
</dbReference>